<keyword evidence="2" id="KW-1185">Reference proteome</keyword>
<evidence type="ECO:0000313" key="2">
    <source>
        <dbReference type="Proteomes" id="UP000504635"/>
    </source>
</evidence>
<keyword evidence="1" id="KW-0732">Signal</keyword>
<dbReference type="InterPro" id="IPR019332">
    <property type="entry name" value="OSCP1"/>
</dbReference>
<dbReference type="AlphaFoldDB" id="A0A6J2XIM6"/>
<dbReference type="OrthoDB" id="2157380at2759"/>
<dbReference type="RefSeq" id="XP_030750961.1">
    <property type="nucleotide sequence ID" value="XM_030895101.1"/>
</dbReference>
<dbReference type="KEGG" id="soy:115878571"/>
<protein>
    <submittedName>
        <fullName evidence="3">Protein OSCP1</fullName>
    </submittedName>
</protein>
<gene>
    <name evidence="3" type="primary">LOC115878571</name>
</gene>
<name>A0A6J2XIM6_SITOR</name>
<dbReference type="Proteomes" id="UP000504635">
    <property type="component" value="Unplaced"/>
</dbReference>
<dbReference type="PANTHER" id="PTHR21439:SF0">
    <property type="entry name" value="PROTEIN OSCP1"/>
    <property type="match status" value="1"/>
</dbReference>
<accession>A0A6J2XIM6</accession>
<dbReference type="GeneID" id="115878571"/>
<proteinExistence type="predicted"/>
<dbReference type="GO" id="GO:0005886">
    <property type="term" value="C:plasma membrane"/>
    <property type="evidence" value="ECO:0007669"/>
    <property type="project" value="TreeGrafter"/>
</dbReference>
<dbReference type="InParanoid" id="A0A6J2XIM6"/>
<dbReference type="CTD" id="127700"/>
<feature type="chain" id="PRO_5026981694" evidence="1">
    <location>
        <begin position="23"/>
        <end position="325"/>
    </location>
</feature>
<organism evidence="2 3">
    <name type="scientific">Sitophilus oryzae</name>
    <name type="common">Rice weevil</name>
    <name type="synonym">Curculio oryzae</name>
    <dbReference type="NCBI Taxonomy" id="7048"/>
    <lineage>
        <taxon>Eukaryota</taxon>
        <taxon>Metazoa</taxon>
        <taxon>Ecdysozoa</taxon>
        <taxon>Arthropoda</taxon>
        <taxon>Hexapoda</taxon>
        <taxon>Insecta</taxon>
        <taxon>Pterygota</taxon>
        <taxon>Neoptera</taxon>
        <taxon>Endopterygota</taxon>
        <taxon>Coleoptera</taxon>
        <taxon>Polyphaga</taxon>
        <taxon>Cucujiformia</taxon>
        <taxon>Curculionidae</taxon>
        <taxon>Dryophthorinae</taxon>
        <taxon>Sitophilus</taxon>
    </lineage>
</organism>
<dbReference type="PANTHER" id="PTHR21439">
    <property type="entry name" value="OXIDORED-NITRO DOMAIN-CONTAINING PROTEIN"/>
    <property type="match status" value="1"/>
</dbReference>
<feature type="signal peptide" evidence="1">
    <location>
        <begin position="1"/>
        <end position="22"/>
    </location>
</feature>
<reference evidence="3" key="1">
    <citation type="submission" date="2025-08" db="UniProtKB">
        <authorList>
            <consortium name="RefSeq"/>
        </authorList>
    </citation>
    <scope>IDENTIFICATION</scope>
    <source>
        <tissue evidence="3">Gonads</tissue>
    </source>
</reference>
<dbReference type="Pfam" id="PF10188">
    <property type="entry name" value="Oscp1"/>
    <property type="match status" value="1"/>
</dbReference>
<sequence>MSMYSTPFLVLNLGAEMIFVIAQRLQAQNIAEDRSTLVLEDLIAGLTSNRLIKDLTKLQTVYNHEAVREIIENIANSSSMKLDTISMNKLWDLITMVFKWQLTMTSEVINVTQRHLYEIETFVASEGTQLQLHRVQNILENFNKILSDNEKTGIYDDLINWCKPFNVRVSLLLRMGLQDNDGQFVVNNLDPIAEKMLQNIGENIYQVTQNGRILENRHKGSSGSKSSLELENVNELKCFVDEMLGQRKLSSGSTEGNSNLLRFSLTDSKLNNNAEDKFDSIDVNINDNDKLQSLITDLTLRDDSEHNNFKDDLLSMIDNDQSEVV</sequence>
<evidence type="ECO:0000256" key="1">
    <source>
        <dbReference type="SAM" id="SignalP"/>
    </source>
</evidence>
<dbReference type="GO" id="GO:0005737">
    <property type="term" value="C:cytoplasm"/>
    <property type="evidence" value="ECO:0007669"/>
    <property type="project" value="TreeGrafter"/>
</dbReference>
<evidence type="ECO:0000313" key="3">
    <source>
        <dbReference type="RefSeq" id="XP_030750961.1"/>
    </source>
</evidence>